<dbReference type="RefSeq" id="WP_066415132.1">
    <property type="nucleotide sequence ID" value="NZ_FKBS01000017.1"/>
</dbReference>
<evidence type="ECO:0000259" key="1">
    <source>
        <dbReference type="Pfam" id="PF01370"/>
    </source>
</evidence>
<evidence type="ECO:0000313" key="2">
    <source>
        <dbReference type="EMBL" id="SAI41100.1"/>
    </source>
</evidence>
<dbReference type="Proteomes" id="UP000077037">
    <property type="component" value="Unassembled WGS sequence"/>
</dbReference>
<dbReference type="EMBL" id="FKBS01000017">
    <property type="protein sequence ID" value="SAI41100.1"/>
    <property type="molecule type" value="Genomic_DNA"/>
</dbReference>
<sequence length="293" mass="30910">MRVFVTGATGWVGSRVVKELLDAGHQVLGLSRSEEKAARLAQAGAQVLRATLDDLDQLADAASGSDAVIHTAFNHDFSTFADNARQDQRAIEALGEALAGTDKPLLVTSGVALLAPGRVATETDLPPTSHADYPRRSEAAAIALAQRGLRAAAVRLAPSVHGVGDHGFIPILIGLARQTGVSAYIGEGVNRWPAVHVSDASRLYRLALESGVTEPVYHAIAEEGIAMRDIAQAIGKRLGVPVESRDRAHFGWFAAFAGADMPAASRHTRDVLGWRPAGPELLADIDHPDYCGA</sequence>
<dbReference type="AlphaFoldDB" id="A0A157Q685"/>
<dbReference type="OrthoDB" id="9787292at2"/>
<dbReference type="SUPFAM" id="SSF51735">
    <property type="entry name" value="NAD(P)-binding Rossmann-fold domains"/>
    <property type="match status" value="1"/>
</dbReference>
<reference evidence="2 3" key="1">
    <citation type="submission" date="2016-03" db="EMBL/GenBank/DDBJ databases">
        <authorList>
            <consortium name="Pathogen Informatics"/>
        </authorList>
    </citation>
    <scope>NUCLEOTIDE SEQUENCE [LARGE SCALE GENOMIC DNA]</scope>
    <source>
        <strain evidence="2 3">NCTC13364</strain>
    </source>
</reference>
<proteinExistence type="predicted"/>
<organism evidence="2 3">
    <name type="scientific">Bordetella ansorpii</name>
    <dbReference type="NCBI Taxonomy" id="288768"/>
    <lineage>
        <taxon>Bacteria</taxon>
        <taxon>Pseudomonadati</taxon>
        <taxon>Pseudomonadota</taxon>
        <taxon>Betaproteobacteria</taxon>
        <taxon>Burkholderiales</taxon>
        <taxon>Alcaligenaceae</taxon>
        <taxon>Bordetella</taxon>
    </lineage>
</organism>
<dbReference type="PANTHER" id="PTHR48079">
    <property type="entry name" value="PROTEIN YEEZ"/>
    <property type="match status" value="1"/>
</dbReference>
<accession>A0A157Q685</accession>
<dbReference type="InterPro" id="IPR001509">
    <property type="entry name" value="Epimerase_deHydtase"/>
</dbReference>
<feature type="domain" description="NAD-dependent epimerase/dehydratase" evidence="1">
    <location>
        <begin position="3"/>
        <end position="213"/>
    </location>
</feature>
<dbReference type="PANTHER" id="PTHR48079:SF6">
    <property type="entry name" value="NAD(P)-BINDING DOMAIN-CONTAINING PROTEIN-RELATED"/>
    <property type="match status" value="1"/>
</dbReference>
<evidence type="ECO:0000313" key="3">
    <source>
        <dbReference type="Proteomes" id="UP000077037"/>
    </source>
</evidence>
<dbReference type="Pfam" id="PF01370">
    <property type="entry name" value="Epimerase"/>
    <property type="match status" value="1"/>
</dbReference>
<dbReference type="CDD" id="cd05262">
    <property type="entry name" value="SDR_a7"/>
    <property type="match status" value="1"/>
</dbReference>
<dbReference type="Gene3D" id="3.40.50.720">
    <property type="entry name" value="NAD(P)-binding Rossmann-like Domain"/>
    <property type="match status" value="1"/>
</dbReference>
<protein>
    <submittedName>
        <fullName evidence="2">Putative NADH-flavin reductase</fullName>
    </submittedName>
</protein>
<dbReference type="InterPro" id="IPR051783">
    <property type="entry name" value="NAD(P)-dependent_oxidoreduct"/>
</dbReference>
<dbReference type="GO" id="GO:0004029">
    <property type="term" value="F:aldehyde dehydrogenase (NAD+) activity"/>
    <property type="evidence" value="ECO:0007669"/>
    <property type="project" value="TreeGrafter"/>
</dbReference>
<gene>
    <name evidence="2" type="ORF">SAMEA1982600_03261</name>
</gene>
<name>A0A157Q685_9BORD</name>
<dbReference type="InterPro" id="IPR036291">
    <property type="entry name" value="NAD(P)-bd_dom_sf"/>
</dbReference>
<dbReference type="GO" id="GO:0005737">
    <property type="term" value="C:cytoplasm"/>
    <property type="evidence" value="ECO:0007669"/>
    <property type="project" value="TreeGrafter"/>
</dbReference>